<sequence length="448" mass="50407">MCTVQTDAIPISSVSYAPHGPGSVKVRWSVPADPNGVILYYQIRYRPVQFSKEDFLSISPVPDLNQTVTVTQSVESSHTHGLFGEVVLSDLAEGVYAMQLRAISLARSSSWNDGDTFFIIVPSHSGAAEHLWAGQQPWIFLVGAFLTLFLVLIGFVVMVYYARQRYLRATAWTSTNPDYWTIYEVDNWEMERTDIDLLDWNYPLGHGSFGTVYRGVVRLLRTPASAFYPDPTNILVAVKTINTATTLFDRLDFINEACHMKQFQTYHLVRFLGLVSRPDRTNHRSGILQQRLRTFFSNLCHGRRRTGPVNADCARTRTRSKWIIGLNRDYSCLGLMTDMRWSSQSANGTSPTHSSATQVNKSSHHPALNAALFDVAPNSPLVVMELMSEGDLASYLRHLGDRGLGSVEPSQAYLWATQIADGMAYLAAKHYVHRCVCMHHFRRSVTFA</sequence>
<keyword evidence="4" id="KW-0472">Membrane</keyword>
<keyword evidence="3" id="KW-0067">ATP-binding</keyword>
<dbReference type="InterPro" id="IPR003961">
    <property type="entry name" value="FN3_dom"/>
</dbReference>
<keyword evidence="8" id="KW-1185">Reference proteome</keyword>
<organism evidence="7 8">
    <name type="scientific">Echinostoma caproni</name>
    <dbReference type="NCBI Taxonomy" id="27848"/>
    <lineage>
        <taxon>Eukaryota</taxon>
        <taxon>Metazoa</taxon>
        <taxon>Spiralia</taxon>
        <taxon>Lophotrochozoa</taxon>
        <taxon>Platyhelminthes</taxon>
        <taxon>Trematoda</taxon>
        <taxon>Digenea</taxon>
        <taxon>Plagiorchiida</taxon>
        <taxon>Echinostomata</taxon>
        <taxon>Echinostomatoidea</taxon>
        <taxon>Echinostomatidae</taxon>
        <taxon>Echinostoma</taxon>
    </lineage>
</organism>
<evidence type="ECO:0000256" key="3">
    <source>
        <dbReference type="ARBA" id="ARBA00022840"/>
    </source>
</evidence>
<evidence type="ECO:0000259" key="5">
    <source>
        <dbReference type="PROSITE" id="PS50011"/>
    </source>
</evidence>
<dbReference type="OrthoDB" id="5809444at2759"/>
<dbReference type="InterPro" id="IPR011009">
    <property type="entry name" value="Kinase-like_dom_sf"/>
</dbReference>
<dbReference type="AlphaFoldDB" id="A0A3P8L742"/>
<keyword evidence="2" id="KW-0547">Nucleotide-binding</keyword>
<feature type="domain" description="Protein kinase" evidence="5">
    <location>
        <begin position="198"/>
        <end position="448"/>
    </location>
</feature>
<dbReference type="Gene3D" id="2.60.40.10">
    <property type="entry name" value="Immunoglobulins"/>
    <property type="match status" value="1"/>
</dbReference>
<dbReference type="Proteomes" id="UP000272942">
    <property type="component" value="Unassembled WGS sequence"/>
</dbReference>
<protein>
    <recommendedName>
        <fullName evidence="9">Receptor protein-tyrosine kinase</fullName>
    </recommendedName>
</protein>
<keyword evidence="4" id="KW-1133">Transmembrane helix</keyword>
<dbReference type="CDD" id="cd00063">
    <property type="entry name" value="FN3"/>
    <property type="match status" value="1"/>
</dbReference>
<feature type="domain" description="Fibronectin type-III" evidence="6">
    <location>
        <begin position="10"/>
        <end position="108"/>
    </location>
</feature>
<dbReference type="PROSITE" id="PS50853">
    <property type="entry name" value="FN3"/>
    <property type="match status" value="1"/>
</dbReference>
<keyword evidence="4" id="KW-0812">Transmembrane</keyword>
<name>A0A3P8L742_9TREM</name>
<dbReference type="SUPFAM" id="SSF49265">
    <property type="entry name" value="Fibronectin type III"/>
    <property type="match status" value="1"/>
</dbReference>
<evidence type="ECO:0000256" key="4">
    <source>
        <dbReference type="SAM" id="Phobius"/>
    </source>
</evidence>
<dbReference type="Gene3D" id="3.30.200.20">
    <property type="entry name" value="Phosphorylase Kinase, domain 1"/>
    <property type="match status" value="1"/>
</dbReference>
<accession>A0A3P8L742</accession>
<dbReference type="PROSITE" id="PS50011">
    <property type="entry name" value="PROTEIN_KINASE_DOM"/>
    <property type="match status" value="1"/>
</dbReference>
<feature type="transmembrane region" description="Helical" evidence="4">
    <location>
        <begin position="138"/>
        <end position="162"/>
    </location>
</feature>
<evidence type="ECO:0000256" key="1">
    <source>
        <dbReference type="ARBA" id="ARBA00004167"/>
    </source>
</evidence>
<dbReference type="Pfam" id="PF07714">
    <property type="entry name" value="PK_Tyr_Ser-Thr"/>
    <property type="match status" value="2"/>
</dbReference>
<dbReference type="InterPro" id="IPR050198">
    <property type="entry name" value="Non-receptor_tyrosine_kinases"/>
</dbReference>
<evidence type="ECO:0000313" key="8">
    <source>
        <dbReference type="Proteomes" id="UP000272942"/>
    </source>
</evidence>
<dbReference type="GO" id="GO:0016020">
    <property type="term" value="C:membrane"/>
    <property type="evidence" value="ECO:0007669"/>
    <property type="project" value="UniProtKB-SubCell"/>
</dbReference>
<dbReference type="Gene3D" id="1.10.510.10">
    <property type="entry name" value="Transferase(Phosphotransferase) domain 1"/>
    <property type="match status" value="1"/>
</dbReference>
<gene>
    <name evidence="7" type="ORF">ECPE_LOCUS13627</name>
</gene>
<dbReference type="InterPro" id="IPR001245">
    <property type="entry name" value="Ser-Thr/Tyr_kinase_cat_dom"/>
</dbReference>
<reference evidence="7 8" key="1">
    <citation type="submission" date="2018-11" db="EMBL/GenBank/DDBJ databases">
        <authorList>
            <consortium name="Pathogen Informatics"/>
        </authorList>
    </citation>
    <scope>NUCLEOTIDE SEQUENCE [LARGE SCALE GENOMIC DNA]</scope>
    <source>
        <strain evidence="7 8">Egypt</strain>
    </source>
</reference>
<evidence type="ECO:0008006" key="9">
    <source>
        <dbReference type="Google" id="ProtNLM"/>
    </source>
</evidence>
<dbReference type="EMBL" id="UZAN01055555">
    <property type="protein sequence ID" value="VDP90899.1"/>
    <property type="molecule type" value="Genomic_DNA"/>
</dbReference>
<evidence type="ECO:0000313" key="7">
    <source>
        <dbReference type="EMBL" id="VDP90899.1"/>
    </source>
</evidence>
<evidence type="ECO:0000256" key="2">
    <source>
        <dbReference type="ARBA" id="ARBA00022741"/>
    </source>
</evidence>
<dbReference type="PANTHER" id="PTHR24418">
    <property type="entry name" value="TYROSINE-PROTEIN KINASE"/>
    <property type="match status" value="1"/>
</dbReference>
<evidence type="ECO:0000259" key="6">
    <source>
        <dbReference type="PROSITE" id="PS50853"/>
    </source>
</evidence>
<dbReference type="InterPro" id="IPR036116">
    <property type="entry name" value="FN3_sf"/>
</dbReference>
<dbReference type="InterPro" id="IPR013783">
    <property type="entry name" value="Ig-like_fold"/>
</dbReference>
<proteinExistence type="predicted"/>
<comment type="subcellular location">
    <subcellularLocation>
        <location evidence="1">Membrane</location>
        <topology evidence="1">Single-pass membrane protein</topology>
    </subcellularLocation>
</comment>
<dbReference type="GO" id="GO:0004672">
    <property type="term" value="F:protein kinase activity"/>
    <property type="evidence" value="ECO:0007669"/>
    <property type="project" value="InterPro"/>
</dbReference>
<dbReference type="GO" id="GO:0005524">
    <property type="term" value="F:ATP binding"/>
    <property type="evidence" value="ECO:0007669"/>
    <property type="project" value="UniProtKB-KW"/>
</dbReference>
<dbReference type="InterPro" id="IPR000719">
    <property type="entry name" value="Prot_kinase_dom"/>
</dbReference>
<dbReference type="SUPFAM" id="SSF56112">
    <property type="entry name" value="Protein kinase-like (PK-like)"/>
    <property type="match status" value="1"/>
</dbReference>